<dbReference type="Pfam" id="PF25601">
    <property type="entry name" value="AAA_lid_14"/>
    <property type="match status" value="1"/>
</dbReference>
<dbReference type="PROSITE" id="PS50045">
    <property type="entry name" value="SIGMA54_INTERACT_4"/>
    <property type="match status" value="1"/>
</dbReference>
<dbReference type="Gene3D" id="3.40.50.300">
    <property type="entry name" value="P-loop containing nucleotide triphosphate hydrolases"/>
    <property type="match status" value="1"/>
</dbReference>
<evidence type="ECO:0000259" key="7">
    <source>
        <dbReference type="PROSITE" id="PS50045"/>
    </source>
</evidence>
<protein>
    <submittedName>
        <fullName evidence="9">Sigma-54 dependent transcriptional regulator</fullName>
    </submittedName>
</protein>
<dbReference type="PROSITE" id="PS00676">
    <property type="entry name" value="SIGMA54_INTERACT_2"/>
    <property type="match status" value="1"/>
</dbReference>
<dbReference type="PROSITE" id="PS50110">
    <property type="entry name" value="RESPONSE_REGULATORY"/>
    <property type="match status" value="1"/>
</dbReference>
<dbReference type="InterPro" id="IPR009057">
    <property type="entry name" value="Homeodomain-like_sf"/>
</dbReference>
<feature type="domain" description="Response regulatory" evidence="8">
    <location>
        <begin position="2"/>
        <end position="116"/>
    </location>
</feature>
<dbReference type="SUPFAM" id="SSF52172">
    <property type="entry name" value="CheY-like"/>
    <property type="match status" value="1"/>
</dbReference>
<dbReference type="Pfam" id="PF00158">
    <property type="entry name" value="Sigma54_activat"/>
    <property type="match status" value="1"/>
</dbReference>
<dbReference type="InterPro" id="IPR003593">
    <property type="entry name" value="AAA+_ATPase"/>
</dbReference>
<dbReference type="SUPFAM" id="SSF52540">
    <property type="entry name" value="P-loop containing nucleoside triphosphate hydrolases"/>
    <property type="match status" value="1"/>
</dbReference>
<dbReference type="Gene3D" id="3.40.50.2300">
    <property type="match status" value="1"/>
</dbReference>
<evidence type="ECO:0000313" key="10">
    <source>
        <dbReference type="Proteomes" id="UP001204015"/>
    </source>
</evidence>
<feature type="domain" description="Sigma-54 factor interaction" evidence="7">
    <location>
        <begin position="141"/>
        <end position="370"/>
    </location>
</feature>
<dbReference type="InterPro" id="IPR001789">
    <property type="entry name" value="Sig_transdc_resp-reg_receiver"/>
</dbReference>
<dbReference type="InterPro" id="IPR025662">
    <property type="entry name" value="Sigma_54_int_dom_ATP-bd_1"/>
</dbReference>
<evidence type="ECO:0000313" key="9">
    <source>
        <dbReference type="EMBL" id="MCO6024780.1"/>
    </source>
</evidence>
<evidence type="ECO:0000256" key="3">
    <source>
        <dbReference type="ARBA" id="ARBA00023015"/>
    </source>
</evidence>
<evidence type="ECO:0000256" key="1">
    <source>
        <dbReference type="ARBA" id="ARBA00022741"/>
    </source>
</evidence>
<keyword evidence="1" id="KW-0547">Nucleotide-binding</keyword>
<proteinExistence type="predicted"/>
<evidence type="ECO:0000256" key="5">
    <source>
        <dbReference type="ARBA" id="ARBA00023163"/>
    </source>
</evidence>
<dbReference type="SUPFAM" id="SSF46689">
    <property type="entry name" value="Homeodomain-like"/>
    <property type="match status" value="1"/>
</dbReference>
<keyword evidence="5" id="KW-0804">Transcription</keyword>
<accession>A0ABT1BUM4</accession>
<keyword evidence="10" id="KW-1185">Reference proteome</keyword>
<dbReference type="InterPro" id="IPR027417">
    <property type="entry name" value="P-loop_NTPase"/>
</dbReference>
<keyword evidence="6" id="KW-0597">Phosphoprotein</keyword>
<evidence type="ECO:0000256" key="4">
    <source>
        <dbReference type="ARBA" id="ARBA00023125"/>
    </source>
</evidence>
<dbReference type="InterPro" id="IPR002197">
    <property type="entry name" value="HTH_Fis"/>
</dbReference>
<dbReference type="InterPro" id="IPR025944">
    <property type="entry name" value="Sigma_54_int_dom_CS"/>
</dbReference>
<keyword evidence="2" id="KW-0067">ATP-binding</keyword>
<dbReference type="PROSITE" id="PS00688">
    <property type="entry name" value="SIGMA54_INTERACT_3"/>
    <property type="match status" value="1"/>
</dbReference>
<evidence type="ECO:0000256" key="2">
    <source>
        <dbReference type="ARBA" id="ARBA00022840"/>
    </source>
</evidence>
<dbReference type="CDD" id="cd00009">
    <property type="entry name" value="AAA"/>
    <property type="match status" value="1"/>
</dbReference>
<dbReference type="InterPro" id="IPR025943">
    <property type="entry name" value="Sigma_54_int_dom_ATP-bd_2"/>
</dbReference>
<keyword evidence="4" id="KW-0238">DNA-binding</keyword>
<dbReference type="Proteomes" id="UP001204015">
    <property type="component" value="Unassembled WGS sequence"/>
</dbReference>
<gene>
    <name evidence="9" type="ORF">NG821_02790</name>
</gene>
<reference evidence="9 10" key="1">
    <citation type="submission" date="2022-06" db="EMBL/GenBank/DDBJ databases">
        <title>A taxonomic note on the genus Prevotella: Description of four novel genera and emended description of the genera Hallella and Xylanibacter.</title>
        <authorList>
            <person name="Hitch T.C.A."/>
        </authorList>
    </citation>
    <scope>NUCLEOTIDE SEQUENCE [LARGE SCALE GENOMIC DNA]</scope>
    <source>
        <strain evidence="9 10">DSM 100619</strain>
    </source>
</reference>
<dbReference type="Gene3D" id="1.10.8.60">
    <property type="match status" value="1"/>
</dbReference>
<dbReference type="RefSeq" id="WP_252760144.1">
    <property type="nucleotide sequence ID" value="NZ_JAMXLY010000006.1"/>
</dbReference>
<evidence type="ECO:0000256" key="6">
    <source>
        <dbReference type="PROSITE-ProRule" id="PRU00169"/>
    </source>
</evidence>
<dbReference type="SMART" id="SM00448">
    <property type="entry name" value="REC"/>
    <property type="match status" value="1"/>
</dbReference>
<dbReference type="InterPro" id="IPR002078">
    <property type="entry name" value="Sigma_54_int"/>
</dbReference>
<dbReference type="PANTHER" id="PTHR32071:SF121">
    <property type="entry name" value="SIGMA L-DEPENDENT TRANSCRIPTIONAL REGULATOR YQIR-RELATED"/>
    <property type="match status" value="1"/>
</dbReference>
<dbReference type="Pfam" id="PF02954">
    <property type="entry name" value="HTH_8"/>
    <property type="match status" value="1"/>
</dbReference>
<dbReference type="InterPro" id="IPR011006">
    <property type="entry name" value="CheY-like_superfamily"/>
</dbReference>
<dbReference type="EMBL" id="JAMXLY010000006">
    <property type="protein sequence ID" value="MCO6024780.1"/>
    <property type="molecule type" value="Genomic_DNA"/>
</dbReference>
<dbReference type="PRINTS" id="PR01590">
    <property type="entry name" value="HTHFIS"/>
</dbReference>
<sequence>MKVLVIDDENQLRILLARIISLEGYEVLQADSINTGIKQIRQHIPDIVLCDVFLPDGNGVDMVPKLKNLLPGGEIIMLTAHGNIADGVQAIKNGAYDYLTKGDDNKRIIPMLEKVSEKILMQKKLSRLQNIIEKRYTFDSITGKSAPLRLAVEMAKKVAPTDTTILLTGETGTGKEVFATAIHYASNRARASFVAVNCAALAGPLLESELFGYKAGAFTGAIKDKKGLFEQADNGTIFLDEIGEMSIDLQPKLLRVLETGEFISVGDTKTKKVNARIIAATNRNLKESVSEGKFRQDLYYRLSVFTIEIPPLRERRDDIVLLAKTFINGFSAKMNKPIKQIDAKFIQILQNYSWPGNIRELRNIIERSLIMSSNGELNAKDLPLELQMTTKDRNNWGELSAIEKAHICRILQYTNGNKTKAARIMKIGLTTLYRKIEEYGIITT</sequence>
<organism evidence="9 10">
    <name type="scientific">Segatella cerevisiae</name>
    <dbReference type="NCBI Taxonomy" id="2053716"/>
    <lineage>
        <taxon>Bacteria</taxon>
        <taxon>Pseudomonadati</taxon>
        <taxon>Bacteroidota</taxon>
        <taxon>Bacteroidia</taxon>
        <taxon>Bacteroidales</taxon>
        <taxon>Prevotellaceae</taxon>
        <taxon>Segatella</taxon>
    </lineage>
</organism>
<evidence type="ECO:0000259" key="8">
    <source>
        <dbReference type="PROSITE" id="PS50110"/>
    </source>
</evidence>
<name>A0ABT1BUM4_9BACT</name>
<dbReference type="Gene3D" id="1.10.10.60">
    <property type="entry name" value="Homeodomain-like"/>
    <property type="match status" value="1"/>
</dbReference>
<keyword evidence="3" id="KW-0805">Transcription regulation</keyword>
<dbReference type="PROSITE" id="PS00675">
    <property type="entry name" value="SIGMA54_INTERACT_1"/>
    <property type="match status" value="1"/>
</dbReference>
<dbReference type="InterPro" id="IPR058031">
    <property type="entry name" value="AAA_lid_NorR"/>
</dbReference>
<comment type="caution">
    <text evidence="9">The sequence shown here is derived from an EMBL/GenBank/DDBJ whole genome shotgun (WGS) entry which is preliminary data.</text>
</comment>
<dbReference type="Pfam" id="PF00072">
    <property type="entry name" value="Response_reg"/>
    <property type="match status" value="1"/>
</dbReference>
<dbReference type="PANTHER" id="PTHR32071">
    <property type="entry name" value="TRANSCRIPTIONAL REGULATORY PROTEIN"/>
    <property type="match status" value="1"/>
</dbReference>
<feature type="modified residue" description="4-aspartylphosphate" evidence="6">
    <location>
        <position position="51"/>
    </location>
</feature>
<dbReference type="SMART" id="SM00382">
    <property type="entry name" value="AAA"/>
    <property type="match status" value="1"/>
</dbReference>